<dbReference type="Gramene" id="ERN13398">
    <property type="protein sequence ID" value="ERN13398"/>
    <property type="gene ID" value="AMTR_s00041p00176190"/>
</dbReference>
<keyword evidence="3" id="KW-1185">Reference proteome</keyword>
<feature type="region of interest" description="Disordered" evidence="1">
    <location>
        <begin position="70"/>
        <end position="94"/>
    </location>
</feature>
<gene>
    <name evidence="2" type="ORF">AMTR_s00041p00176190</name>
</gene>
<sequence length="122" mass="13707">MELNGTPETPDTSGGWEKCVARGAFCHAARGAYCYSARSDRGNETQCELRHPKPLWKTLYSVQGDTALCSSKTRKETRRPKSDVRPMVDRAPQDSSGPFCTYHYGCHQVAFRPDRPQKGQQL</sequence>
<protein>
    <submittedName>
        <fullName evidence="2">Uncharacterized protein</fullName>
    </submittedName>
</protein>
<dbReference type="AlphaFoldDB" id="W1PYJ9"/>
<dbReference type="EMBL" id="KI392588">
    <property type="protein sequence ID" value="ERN13398.1"/>
    <property type="molecule type" value="Genomic_DNA"/>
</dbReference>
<evidence type="ECO:0000256" key="1">
    <source>
        <dbReference type="SAM" id="MobiDB-lite"/>
    </source>
</evidence>
<name>W1PYJ9_AMBTC</name>
<dbReference type="HOGENOM" id="CLU_2029799_0_0_1"/>
<feature type="compositionally biased region" description="Basic and acidic residues" evidence="1">
    <location>
        <begin position="79"/>
        <end position="92"/>
    </location>
</feature>
<reference evidence="3" key="1">
    <citation type="journal article" date="2013" name="Science">
        <title>The Amborella genome and the evolution of flowering plants.</title>
        <authorList>
            <consortium name="Amborella Genome Project"/>
        </authorList>
    </citation>
    <scope>NUCLEOTIDE SEQUENCE [LARGE SCALE GENOMIC DNA]</scope>
</reference>
<dbReference type="Proteomes" id="UP000017836">
    <property type="component" value="Unassembled WGS sequence"/>
</dbReference>
<accession>W1PYJ9</accession>
<evidence type="ECO:0000313" key="2">
    <source>
        <dbReference type="EMBL" id="ERN13398.1"/>
    </source>
</evidence>
<evidence type="ECO:0000313" key="3">
    <source>
        <dbReference type="Proteomes" id="UP000017836"/>
    </source>
</evidence>
<organism evidence="2 3">
    <name type="scientific">Amborella trichopoda</name>
    <dbReference type="NCBI Taxonomy" id="13333"/>
    <lineage>
        <taxon>Eukaryota</taxon>
        <taxon>Viridiplantae</taxon>
        <taxon>Streptophyta</taxon>
        <taxon>Embryophyta</taxon>
        <taxon>Tracheophyta</taxon>
        <taxon>Spermatophyta</taxon>
        <taxon>Magnoliopsida</taxon>
        <taxon>Amborellales</taxon>
        <taxon>Amborellaceae</taxon>
        <taxon>Amborella</taxon>
    </lineage>
</organism>
<proteinExistence type="predicted"/>